<evidence type="ECO:0000313" key="1">
    <source>
        <dbReference type="EMBL" id="MET3794640.1"/>
    </source>
</evidence>
<name>A0ABV2N750_9HYPH</name>
<reference evidence="1 2" key="1">
    <citation type="submission" date="2024-06" db="EMBL/GenBank/DDBJ databases">
        <title>Genomic Encyclopedia of Type Strains, Phase IV (KMG-IV): sequencing the most valuable type-strain genomes for metagenomic binning, comparative biology and taxonomic classification.</title>
        <authorList>
            <person name="Goeker M."/>
        </authorList>
    </citation>
    <scope>NUCLEOTIDE SEQUENCE [LARGE SCALE GENOMIC DNA]</scope>
    <source>
        <strain evidence="1 2">DSM 27865</strain>
    </source>
</reference>
<sequence length="47" mass="5292">MAETAALPSRFLFQPNARFPKGFNDMVAGEKMTPAENYFKPKVSSLR</sequence>
<gene>
    <name evidence="1" type="ORF">ABID37_004880</name>
</gene>
<proteinExistence type="predicted"/>
<evidence type="ECO:0000313" key="2">
    <source>
        <dbReference type="Proteomes" id="UP001549076"/>
    </source>
</evidence>
<comment type="caution">
    <text evidence="1">The sequence shown here is derived from an EMBL/GenBank/DDBJ whole genome shotgun (WGS) entry which is preliminary data.</text>
</comment>
<protein>
    <submittedName>
        <fullName evidence="1">Uncharacterized protein</fullName>
    </submittedName>
</protein>
<dbReference type="RefSeq" id="WP_354199554.1">
    <property type="nucleotide sequence ID" value="NZ_JBEPML010000027.1"/>
</dbReference>
<accession>A0ABV2N750</accession>
<dbReference type="Proteomes" id="UP001549076">
    <property type="component" value="Unassembled WGS sequence"/>
</dbReference>
<organism evidence="1 2">
    <name type="scientific">Aquamicrobium terrae</name>
    <dbReference type="NCBI Taxonomy" id="1324945"/>
    <lineage>
        <taxon>Bacteria</taxon>
        <taxon>Pseudomonadati</taxon>
        <taxon>Pseudomonadota</taxon>
        <taxon>Alphaproteobacteria</taxon>
        <taxon>Hyphomicrobiales</taxon>
        <taxon>Phyllobacteriaceae</taxon>
        <taxon>Aquamicrobium</taxon>
    </lineage>
</organism>
<keyword evidence="2" id="KW-1185">Reference proteome</keyword>
<dbReference type="EMBL" id="JBEPML010000027">
    <property type="protein sequence ID" value="MET3794640.1"/>
    <property type="molecule type" value="Genomic_DNA"/>
</dbReference>